<evidence type="ECO:0000256" key="4">
    <source>
        <dbReference type="ARBA" id="ARBA00023040"/>
    </source>
</evidence>
<keyword evidence="5 9" id="KW-0472">Membrane</keyword>
<evidence type="ECO:0000256" key="8">
    <source>
        <dbReference type="SAM" id="MobiDB-lite"/>
    </source>
</evidence>
<dbReference type="PRINTS" id="PR00237">
    <property type="entry name" value="GPCRRHODOPSN"/>
</dbReference>
<sequence>MGMGLPKHCYNVTVYESQMSVPVDESVLYIATVILLLMLLFSVVGNIITLMAITFGDRMQNKANCFIFSLAMSDLLSALVSPVGIYIRTFGFNPYRWPHPLCNVYWAIEESTSFTTSIHIASFAVFRYVSVCLSRAQTLLDRRWVIIYLMTLWTISLTCGIYISSNYLGVKTETSGECWPQCSLLDIPGADTLKMMRTYQMATYPIFYYLPFLVLVLSSCFIGKQLIQSSRRSKNWRKNRQAVVQLALVVISFFIGYLPNILYFLTTEHGKKDGYHVDYWMNLLCYVCLRLSECMNPFLYNVASTKMRRSSHSRRVKNFDVRQSHSDPSIFSSVNDNRSLTPNDEPNKRPSSARHHLGLHETGSDDIPFSRTKDLQTHSKSCRARKSSRACENGYGSLMPAPTVLSNRTCHTLAPLHIHRGRSHCPNCQNNLVPSSSNESLN</sequence>
<feature type="transmembrane region" description="Helical" evidence="9">
    <location>
        <begin position="65"/>
        <end position="87"/>
    </location>
</feature>
<keyword evidence="4" id="KW-0297">G-protein coupled receptor</keyword>
<evidence type="ECO:0000256" key="1">
    <source>
        <dbReference type="ARBA" id="ARBA00004141"/>
    </source>
</evidence>
<evidence type="ECO:0000256" key="3">
    <source>
        <dbReference type="ARBA" id="ARBA00022989"/>
    </source>
</evidence>
<feature type="compositionally biased region" description="Polar residues" evidence="8">
    <location>
        <begin position="326"/>
        <end position="344"/>
    </location>
</feature>
<evidence type="ECO:0000256" key="6">
    <source>
        <dbReference type="ARBA" id="ARBA00023170"/>
    </source>
</evidence>
<proteinExistence type="predicted"/>
<accession>A0ABN7T5G9</accession>
<organism evidence="11 12">
    <name type="scientific">Oikopleura dioica</name>
    <name type="common">Tunicate</name>
    <dbReference type="NCBI Taxonomy" id="34765"/>
    <lineage>
        <taxon>Eukaryota</taxon>
        <taxon>Metazoa</taxon>
        <taxon>Chordata</taxon>
        <taxon>Tunicata</taxon>
        <taxon>Appendicularia</taxon>
        <taxon>Copelata</taxon>
        <taxon>Oikopleuridae</taxon>
        <taxon>Oikopleura</taxon>
    </lineage>
</organism>
<dbReference type="InterPro" id="IPR017452">
    <property type="entry name" value="GPCR_Rhodpsn_7TM"/>
</dbReference>
<keyword evidence="3 9" id="KW-1133">Transmembrane helix</keyword>
<dbReference type="SUPFAM" id="SSF81321">
    <property type="entry name" value="Family A G protein-coupled receptor-like"/>
    <property type="match status" value="1"/>
</dbReference>
<gene>
    <name evidence="11" type="ORF">OKIOD_LOCUS15988</name>
</gene>
<dbReference type="Pfam" id="PF00001">
    <property type="entry name" value="7tm_1"/>
    <property type="match status" value="1"/>
</dbReference>
<keyword evidence="12" id="KW-1185">Reference proteome</keyword>
<keyword evidence="2 9" id="KW-0812">Transmembrane</keyword>
<feature type="transmembrane region" description="Helical" evidence="9">
    <location>
        <begin position="114"/>
        <end position="133"/>
    </location>
</feature>
<evidence type="ECO:0000256" key="5">
    <source>
        <dbReference type="ARBA" id="ARBA00023136"/>
    </source>
</evidence>
<protein>
    <submittedName>
        <fullName evidence="11">Oidioi.mRNA.OKI2018_I69.chr2.g7223.t1.cds</fullName>
    </submittedName>
</protein>
<evidence type="ECO:0000313" key="12">
    <source>
        <dbReference type="Proteomes" id="UP001158576"/>
    </source>
</evidence>
<evidence type="ECO:0000256" key="9">
    <source>
        <dbReference type="SAM" id="Phobius"/>
    </source>
</evidence>
<feature type="transmembrane region" description="Helical" evidence="9">
    <location>
        <begin position="279"/>
        <end position="300"/>
    </location>
</feature>
<comment type="subcellular location">
    <subcellularLocation>
        <location evidence="1">Membrane</location>
        <topology evidence="1">Multi-pass membrane protein</topology>
    </subcellularLocation>
</comment>
<evidence type="ECO:0000256" key="2">
    <source>
        <dbReference type="ARBA" id="ARBA00022692"/>
    </source>
</evidence>
<evidence type="ECO:0000259" key="10">
    <source>
        <dbReference type="PROSITE" id="PS50262"/>
    </source>
</evidence>
<dbReference type="EMBL" id="OU015567">
    <property type="protein sequence ID" value="CAG5113078.1"/>
    <property type="molecule type" value="Genomic_DNA"/>
</dbReference>
<feature type="region of interest" description="Disordered" evidence="8">
    <location>
        <begin position="313"/>
        <end position="383"/>
    </location>
</feature>
<feature type="transmembrane region" description="Helical" evidence="9">
    <location>
        <begin position="242"/>
        <end position="259"/>
    </location>
</feature>
<dbReference type="PANTHER" id="PTHR24243">
    <property type="entry name" value="G-PROTEIN COUPLED RECEPTOR"/>
    <property type="match status" value="1"/>
</dbReference>
<feature type="transmembrane region" description="Helical" evidence="9">
    <location>
        <begin position="145"/>
        <end position="163"/>
    </location>
</feature>
<reference evidence="11 12" key="1">
    <citation type="submission" date="2021-04" db="EMBL/GenBank/DDBJ databases">
        <authorList>
            <person name="Bliznina A."/>
        </authorList>
    </citation>
    <scope>NUCLEOTIDE SEQUENCE [LARGE SCALE GENOMIC DNA]</scope>
</reference>
<dbReference type="CDD" id="cd00637">
    <property type="entry name" value="7tm_classA_rhodopsin-like"/>
    <property type="match status" value="1"/>
</dbReference>
<keyword evidence="6" id="KW-0675">Receptor</keyword>
<dbReference type="PANTHER" id="PTHR24243:SF234">
    <property type="entry name" value="GROWTH HORMONE SECRETAGOGUE RECEPTOR TYPE 1-LIKE"/>
    <property type="match status" value="1"/>
</dbReference>
<feature type="domain" description="G-protein coupled receptors family 1 profile" evidence="10">
    <location>
        <begin position="45"/>
        <end position="300"/>
    </location>
</feature>
<evidence type="ECO:0000313" key="11">
    <source>
        <dbReference type="EMBL" id="CAG5113078.1"/>
    </source>
</evidence>
<feature type="transmembrane region" description="Helical" evidence="9">
    <location>
        <begin position="27"/>
        <end position="53"/>
    </location>
</feature>
<dbReference type="PROSITE" id="PS50262">
    <property type="entry name" value="G_PROTEIN_RECEP_F1_2"/>
    <property type="match status" value="1"/>
</dbReference>
<evidence type="ECO:0000256" key="7">
    <source>
        <dbReference type="ARBA" id="ARBA00023224"/>
    </source>
</evidence>
<name>A0ABN7T5G9_OIKDI</name>
<keyword evidence="7" id="KW-0807">Transducer</keyword>
<dbReference type="Proteomes" id="UP001158576">
    <property type="component" value="Chromosome 2"/>
</dbReference>
<dbReference type="InterPro" id="IPR000276">
    <property type="entry name" value="GPCR_Rhodpsn"/>
</dbReference>
<feature type="transmembrane region" description="Helical" evidence="9">
    <location>
        <begin position="202"/>
        <end position="222"/>
    </location>
</feature>
<dbReference type="Gene3D" id="1.20.1070.10">
    <property type="entry name" value="Rhodopsin 7-helix transmembrane proteins"/>
    <property type="match status" value="1"/>
</dbReference>